<dbReference type="PANTHER" id="PTHR45615:SF40">
    <property type="entry name" value="MYOSIN HEAVY CHAIN, NON-MUSCLE"/>
    <property type="match status" value="1"/>
</dbReference>
<evidence type="ECO:0000313" key="4">
    <source>
        <dbReference type="EMBL" id="TFH82800.1"/>
    </source>
</evidence>
<keyword evidence="1" id="KW-0175">Coiled coil</keyword>
<dbReference type="EMBL" id="SGVY01000010">
    <property type="protein sequence ID" value="TFH82800.1"/>
    <property type="molecule type" value="Genomic_DNA"/>
</dbReference>
<feature type="compositionally biased region" description="Gly residues" evidence="2">
    <location>
        <begin position="850"/>
        <end position="866"/>
    </location>
</feature>
<comment type="caution">
    <text evidence="4">The sequence shown here is derived from an EMBL/GenBank/DDBJ whole genome shotgun (WGS) entry which is preliminary data.</text>
</comment>
<feature type="compositionally biased region" description="Basic and acidic residues" evidence="2">
    <location>
        <begin position="711"/>
        <end position="726"/>
    </location>
</feature>
<feature type="region of interest" description="Disordered" evidence="2">
    <location>
        <begin position="847"/>
        <end position="870"/>
    </location>
</feature>
<evidence type="ECO:0000259" key="3">
    <source>
        <dbReference type="Pfam" id="PF20155"/>
    </source>
</evidence>
<feature type="coiled-coil region" evidence="1">
    <location>
        <begin position="1013"/>
        <end position="1040"/>
    </location>
</feature>
<dbReference type="NCBIfam" id="TIGR02675">
    <property type="entry name" value="tape_meas_nterm"/>
    <property type="match status" value="1"/>
</dbReference>
<gene>
    <name evidence="4" type="ORF">EXN75_05545</name>
</gene>
<evidence type="ECO:0000313" key="5">
    <source>
        <dbReference type="Proteomes" id="UP000297872"/>
    </source>
</evidence>
<dbReference type="GO" id="GO:0032982">
    <property type="term" value="C:myosin filament"/>
    <property type="evidence" value="ECO:0007669"/>
    <property type="project" value="TreeGrafter"/>
</dbReference>
<dbReference type="GO" id="GO:0051015">
    <property type="term" value="F:actin filament binding"/>
    <property type="evidence" value="ECO:0007669"/>
    <property type="project" value="TreeGrafter"/>
</dbReference>
<evidence type="ECO:0000256" key="2">
    <source>
        <dbReference type="SAM" id="MobiDB-lite"/>
    </source>
</evidence>
<feature type="coiled-coil region" evidence="1">
    <location>
        <begin position="1157"/>
        <end position="1219"/>
    </location>
</feature>
<keyword evidence="5" id="KW-1185">Reference proteome</keyword>
<dbReference type="OrthoDB" id="1414895at2"/>
<feature type="domain" description="Tape measure protein N-terminal" evidence="3">
    <location>
        <begin position="74"/>
        <end position="258"/>
    </location>
</feature>
<dbReference type="RefSeq" id="WP_134843081.1">
    <property type="nucleotide sequence ID" value="NZ_SGVY01000010.1"/>
</dbReference>
<dbReference type="PANTHER" id="PTHR45615">
    <property type="entry name" value="MYOSIN HEAVY CHAIN, NON-MUSCLE"/>
    <property type="match status" value="1"/>
</dbReference>
<dbReference type="GO" id="GO:0016460">
    <property type="term" value="C:myosin II complex"/>
    <property type="evidence" value="ECO:0007669"/>
    <property type="project" value="TreeGrafter"/>
</dbReference>
<proteinExistence type="predicted"/>
<dbReference type="Pfam" id="PF20155">
    <property type="entry name" value="TMP_3"/>
    <property type="match status" value="1"/>
</dbReference>
<dbReference type="GeneID" id="302994760"/>
<name>A0A4Y8VQM4_9BACT</name>
<feature type="coiled-coil region" evidence="1">
    <location>
        <begin position="1097"/>
        <end position="1124"/>
    </location>
</feature>
<dbReference type="InterPro" id="IPR013491">
    <property type="entry name" value="Tape_meas_N"/>
</dbReference>
<dbReference type="Proteomes" id="UP000297872">
    <property type="component" value="Unassembled WGS sequence"/>
</dbReference>
<sequence length="1672" mass="182184">MDNINGGLAFAATLDIKDFNVSADAMNARVKQLSDTTAAKAAEMDQSLLTFAKNGAAYITSYLVGQGMTNLLTSIVQVRGQFQQLEIAFETMLGSKSKAHELMRQMEETAAKTPFDLDGVANGAKQLLAYGESADKVNDTLVRLGNIASGLSLPLNDIVYLYGTTMVQGRLYAADVRQFTGRGIPLVKELAKMYGVTADEINNMVSAGKIGFPDVQKVLNKLTDEGGQFYNLMEKQSKSLTGMISNLGDTWDQVQDHLGEQNQDLFAGAINAAGYFLEHLEDILKMVKAVAIAYGSYRAALVLNTIATKGFTGVALINNTVEQSKIALLKVRATLTGEVAAQTAAMTAAEKAHVASLQAELTAEEQANLKKTLRIQAITALLTTEQKQYLSNLNLTTSSQRYEAAAMGVLSVEQKMSLQKTELNAKSATYRAALEKEVLAKRKATEATLEQQRAEVKASYAKLEAAKNAAIASAQSVEAAKYEVYWAEKSGDATKIETAQKRLATAQDQAAASRKAALAAQTQFYTEKKNLETTASKASTAATAADNAAKEAQVVVTGTATAATNTFTLAVKNLWKAFKANPLGWIITLAGIAYSAFEMLKGSEEETDTVTQQLTEHTRKASDEFNAQAAKIDALEAQIHDENLSNSKKIELIGQLKAIIPGYNAELSKEGKIINENTAAITAYLTQLEKQIKLKAAQEDLEAAYKKKRQLEKQQKKQEKDAKNADTSRTTLYNNAGAFIPTPIVGAKESGDAHSKLNQTKKDLAETNATIEELKTEIRTTTVATDNGTKKIQTYGQQVASVRSQIARLNQEIKNARSGKVKQNNLAEYIANKQKELQEAQSRLTALTGDKGGSGGGGGGHTGGGSNTTEKKTFDEIMAYKRKQYELYYQWQQNLGKDVADKKFADLIKSGTSFLAWVNGHINALKEAKAKRGLSDEENSDLNSLMVQRDELMGVKSAMDAFKDSVEAAISKASSLDEKLQAIADAKDKLSNGGYGLNPEDKLQGAIFLEDKQKAADQEVAKMVEQYQDYTQKRLAIEKEFDADISLLEKKRTKAKATGNTDEVDKLTGAIAQATAAKGKSIMAVDLEQLKADPDYIKAFENLNDVSTETLEKLKQEFESAKQTAAESLNPEDLREYTSTIQELTDEINNRNPFSALKKAKEDLKTADEELRQAELRVTQAQTKFGKGSKEEKAALENLRQAKDKQIKKNRQYQAAEKSVTGSIKELCDNLDQVGSTIGGTVGEVVSLIGQIGSVTMASIQGFETAANASSKAISTLEKASVILTIISSAYQIAGKIISIFSDDDGEAAYQKAKEMYKSYIQVLNDVIDKQKELVSTLDVKNAQNSYEYAKSLYDKQADAARQMGKDYLNSGASKGFLGIGSKASHGVKQRENMSSEAWGQLDEWAKENNITQQILNSIKSGRMTGLFDLTIEQIMTLKEQAPLFFAKLDSDTQDYLNDLVGVKDAQDELLKTLNEGITGVDFDSVGDDFLDMLTDMDSDAKTMLQNLSNNFSDMMRKSLIKQMYKAQYKDQLQKWYNMWADAMKDGSDGGTTITDKEQGALDSLKNSIIQGATDAAQKINEQFKTADDVLNKSSLEGAVASLSEETGSKIAGAMNATNINLADLTEVARNQLIYQAQTAHNTELIHQEMVGLRNDFKKLQNNGSLLSQGIA</sequence>
<dbReference type="GO" id="GO:0000146">
    <property type="term" value="F:microfilament motor activity"/>
    <property type="evidence" value="ECO:0007669"/>
    <property type="project" value="TreeGrafter"/>
</dbReference>
<dbReference type="GO" id="GO:0005737">
    <property type="term" value="C:cytoplasm"/>
    <property type="evidence" value="ECO:0007669"/>
    <property type="project" value="TreeGrafter"/>
</dbReference>
<protein>
    <recommendedName>
        <fullName evidence="3">Tape measure protein N-terminal domain-containing protein</fullName>
    </recommendedName>
</protein>
<organism evidence="4 5">
    <name type="scientific">Segatella hominis</name>
    <dbReference type="NCBI Taxonomy" id="2518605"/>
    <lineage>
        <taxon>Bacteria</taxon>
        <taxon>Pseudomonadati</taxon>
        <taxon>Bacteroidota</taxon>
        <taxon>Bacteroidia</taxon>
        <taxon>Bacteroidales</taxon>
        <taxon>Prevotellaceae</taxon>
        <taxon>Segatella</taxon>
    </lineage>
</organism>
<reference evidence="4 5" key="1">
    <citation type="submission" date="2019-02" db="EMBL/GenBank/DDBJ databases">
        <title>Draft Genome Sequence of the Prevotella sp. BCRC 81118, Isolated from Human Feces.</title>
        <authorList>
            <person name="Huang C.-H."/>
        </authorList>
    </citation>
    <scope>NUCLEOTIDE SEQUENCE [LARGE SCALE GENOMIC DNA]</scope>
    <source>
        <strain evidence="4 5">BCRC 81118</strain>
    </source>
</reference>
<evidence type="ECO:0000256" key="1">
    <source>
        <dbReference type="SAM" id="Coils"/>
    </source>
</evidence>
<feature type="region of interest" description="Disordered" evidence="2">
    <location>
        <begin position="709"/>
        <end position="730"/>
    </location>
</feature>
<accession>A0A4Y8VQM4</accession>